<accession>A0ABR9AIG0</accession>
<evidence type="ECO:0000313" key="2">
    <source>
        <dbReference type="EMBL" id="MBD8488625.1"/>
    </source>
</evidence>
<organism evidence="2 3">
    <name type="scientific">Echinicola arenosa</name>
    <dbReference type="NCBI Taxonomy" id="2774144"/>
    <lineage>
        <taxon>Bacteria</taxon>
        <taxon>Pseudomonadati</taxon>
        <taxon>Bacteroidota</taxon>
        <taxon>Cytophagia</taxon>
        <taxon>Cytophagales</taxon>
        <taxon>Cyclobacteriaceae</taxon>
        <taxon>Echinicola</taxon>
    </lineage>
</organism>
<sequence length="307" mass="34537">MKFTVFILFLLCFSTFALGQELVGQKEIIFSAIKGNSSKEKIIYIDQENASSTELDFEISGKDASYFQVDSVLPSKLIVSFRPDSLFVGIAHARFKVDYKGGDARYYQLRGLSTNALEGENEPPLAEVVKALGLGTDIGWSSLANHIEPDLEGEELEVNKFKKAKPGVVEMIPVARYSPAFTLPFGYYFLDNIEPQLQEVGILEGDLKYPEHQTLFPGLKEGGMTFDPGEQKFGFYTTSPSHIAYSEDAWNKKFYPNHAEHACRVYPVRTSNGRILPDQYLICFEEAANGDYQDYVFWVKNVAPLNE</sequence>
<protein>
    <recommendedName>
        <fullName evidence="4">DUF4861 domain-containing protein</fullName>
    </recommendedName>
</protein>
<name>A0ABR9AIG0_9BACT</name>
<evidence type="ECO:0000313" key="3">
    <source>
        <dbReference type="Proteomes" id="UP000647133"/>
    </source>
</evidence>
<dbReference type="RefSeq" id="WP_192009484.1">
    <property type="nucleotide sequence ID" value="NZ_JACYTQ010000002.1"/>
</dbReference>
<feature type="chain" id="PRO_5045837128" description="DUF4861 domain-containing protein" evidence="1">
    <location>
        <begin position="20"/>
        <end position="307"/>
    </location>
</feature>
<evidence type="ECO:0008006" key="4">
    <source>
        <dbReference type="Google" id="ProtNLM"/>
    </source>
</evidence>
<keyword evidence="1" id="KW-0732">Signal</keyword>
<keyword evidence="3" id="KW-1185">Reference proteome</keyword>
<feature type="signal peptide" evidence="1">
    <location>
        <begin position="1"/>
        <end position="19"/>
    </location>
</feature>
<comment type="caution">
    <text evidence="2">The sequence shown here is derived from an EMBL/GenBank/DDBJ whole genome shotgun (WGS) entry which is preliminary data.</text>
</comment>
<evidence type="ECO:0000256" key="1">
    <source>
        <dbReference type="SAM" id="SignalP"/>
    </source>
</evidence>
<dbReference type="EMBL" id="JACYTQ010000002">
    <property type="protein sequence ID" value="MBD8488625.1"/>
    <property type="molecule type" value="Genomic_DNA"/>
</dbReference>
<dbReference type="Proteomes" id="UP000647133">
    <property type="component" value="Unassembled WGS sequence"/>
</dbReference>
<reference evidence="2 3" key="1">
    <citation type="submission" date="2020-09" db="EMBL/GenBank/DDBJ databases">
        <title>Echinicola sp. CAU 1574 isolated from sand of Sido Beach.</title>
        <authorList>
            <person name="Kim W."/>
        </authorList>
    </citation>
    <scope>NUCLEOTIDE SEQUENCE [LARGE SCALE GENOMIC DNA]</scope>
    <source>
        <strain evidence="2 3">CAU 1574</strain>
    </source>
</reference>
<proteinExistence type="predicted"/>
<gene>
    <name evidence="2" type="ORF">IFO69_07710</name>
</gene>